<dbReference type="GO" id="GO:0034040">
    <property type="term" value="F:ATPase-coupled lipid transmembrane transporter activity"/>
    <property type="evidence" value="ECO:0007669"/>
    <property type="project" value="TreeGrafter"/>
</dbReference>
<proteinExistence type="predicted"/>
<dbReference type="InterPro" id="IPR017871">
    <property type="entry name" value="ABC_transporter-like_CS"/>
</dbReference>
<dbReference type="Pfam" id="PF00005">
    <property type="entry name" value="ABC_tran"/>
    <property type="match status" value="1"/>
</dbReference>
<dbReference type="PATRIC" id="fig|879305.3.peg.854"/>
<dbReference type="GO" id="GO:0016887">
    <property type="term" value="F:ATP hydrolysis activity"/>
    <property type="evidence" value="ECO:0007669"/>
    <property type="project" value="InterPro"/>
</dbReference>
<feature type="transmembrane region" description="Helical" evidence="7">
    <location>
        <begin position="12"/>
        <end position="31"/>
    </location>
</feature>
<keyword evidence="11" id="KW-1185">Reference proteome</keyword>
<dbReference type="Gene3D" id="1.20.1560.10">
    <property type="entry name" value="ABC transporter type 1, transmembrane domain"/>
    <property type="match status" value="1"/>
</dbReference>
<feature type="domain" description="ABC transporter" evidence="8">
    <location>
        <begin position="339"/>
        <end position="561"/>
    </location>
</feature>
<evidence type="ECO:0000256" key="3">
    <source>
        <dbReference type="ARBA" id="ARBA00022741"/>
    </source>
</evidence>
<organism evidence="10 11">
    <name type="scientific">Anaerococcus prevotii ACS-065-V-Col13</name>
    <dbReference type="NCBI Taxonomy" id="879305"/>
    <lineage>
        <taxon>Bacteria</taxon>
        <taxon>Bacillati</taxon>
        <taxon>Bacillota</taxon>
        <taxon>Tissierellia</taxon>
        <taxon>Tissierellales</taxon>
        <taxon>Peptoniphilaceae</taxon>
        <taxon>Anaerococcus</taxon>
    </lineage>
</organism>
<reference evidence="10 11" key="1">
    <citation type="submission" date="2011-01" db="EMBL/GenBank/DDBJ databases">
        <authorList>
            <person name="Durkin A.S."/>
            <person name="Madupu R."/>
            <person name="Torralba M."/>
            <person name="Gillis M."/>
            <person name="Methe B."/>
            <person name="Sutton G."/>
            <person name="Nelson K.E."/>
        </authorList>
    </citation>
    <scope>NUCLEOTIDE SEQUENCE [LARGE SCALE GENOMIC DNA]</scope>
    <source>
        <strain evidence="10 11">ACS-065-V-Col13</strain>
    </source>
</reference>
<feature type="transmembrane region" description="Helical" evidence="7">
    <location>
        <begin position="56"/>
        <end position="74"/>
    </location>
</feature>
<dbReference type="GO" id="GO:0005886">
    <property type="term" value="C:plasma membrane"/>
    <property type="evidence" value="ECO:0007669"/>
    <property type="project" value="UniProtKB-SubCell"/>
</dbReference>
<dbReference type="SUPFAM" id="SSF52540">
    <property type="entry name" value="P-loop containing nucleoside triphosphate hydrolases"/>
    <property type="match status" value="1"/>
</dbReference>
<dbReference type="InterPro" id="IPR003439">
    <property type="entry name" value="ABC_transporter-like_ATP-bd"/>
</dbReference>
<gene>
    <name evidence="10" type="ORF">HMPREF9290_1080</name>
</gene>
<dbReference type="InterPro" id="IPR027417">
    <property type="entry name" value="P-loop_NTPase"/>
</dbReference>
<dbReference type="PANTHER" id="PTHR24221:SF654">
    <property type="entry name" value="ATP-BINDING CASSETTE SUB-FAMILY B MEMBER 6"/>
    <property type="match status" value="1"/>
</dbReference>
<feature type="transmembrane region" description="Helical" evidence="7">
    <location>
        <begin position="160"/>
        <end position="178"/>
    </location>
</feature>
<dbReference type="InterPro" id="IPR036640">
    <property type="entry name" value="ABC1_TM_sf"/>
</dbReference>
<dbReference type="Pfam" id="PF00664">
    <property type="entry name" value="ABC_membrane"/>
    <property type="match status" value="1"/>
</dbReference>
<evidence type="ECO:0000259" key="9">
    <source>
        <dbReference type="PROSITE" id="PS50929"/>
    </source>
</evidence>
<protein>
    <submittedName>
        <fullName evidence="10">ABC transporter, ATP-binding protein</fullName>
    </submittedName>
</protein>
<feature type="transmembrane region" description="Helical" evidence="7">
    <location>
        <begin position="253"/>
        <end position="269"/>
    </location>
</feature>
<dbReference type="PANTHER" id="PTHR24221">
    <property type="entry name" value="ATP-BINDING CASSETTE SUB-FAMILY B"/>
    <property type="match status" value="1"/>
</dbReference>
<keyword evidence="5 7" id="KW-1133">Transmembrane helix</keyword>
<dbReference type="AlphaFoldDB" id="F0GVM4"/>
<dbReference type="InterPro" id="IPR039421">
    <property type="entry name" value="Type_1_exporter"/>
</dbReference>
<dbReference type="EMBL" id="AEXM01000017">
    <property type="protein sequence ID" value="EGC82093.1"/>
    <property type="molecule type" value="Genomic_DNA"/>
</dbReference>
<accession>F0GVM4</accession>
<dbReference type="STRING" id="879305.HMPREF9290_1080"/>
<feature type="transmembrane region" description="Helical" evidence="7">
    <location>
        <begin position="132"/>
        <end position="154"/>
    </location>
</feature>
<sequence>MKEKLDYRKSGFRFVKINWIFVVFILVSIFSDLEQYFLTKLIERFSKIVTYKDATLIKSTVIFFTLWAVISFFLRFSRSKIKAKVSCMWNIRVKKDLMENILSRDPIYFESKDKASYISLFNNDLKFIEENYIFAIDRIVSSIFLLILCLGYGFTINVEITMIIFAFGIIIMIISKIISSLSSNENENYMNSLNSYNEILNDSFYGYGTLFRFNKTSHFLKKFDQKTRENEKIHEKSVFLNGSRISIINESSLILQTFLMLLSALFVYWGKIEDFYFPVLLSLMNIIIWPMQEIADSYGDINSTKKIRQRIQDDYSKKEDGIDSLNSFDADNSTKDQDILFADVSFSYTSKEILDKASFTINKDEHVIISGASGTGKSTIFKLITKELTAKFGNIFIKNNNIDALSRQEIYENISIVAQKPMIFRDSILANIVLFETPDEIDYEKLDKAIKKSGLYKLLDTLEDGYHTVIKDAGSNLSGGEMQRIEIARALYKDSSIILIDEATSALDLKMASELEKIFAKLDKTIISISHRRDIDYSRYYDKIIEIKDKKTVETKDFELV</sequence>
<evidence type="ECO:0000313" key="11">
    <source>
        <dbReference type="Proteomes" id="UP000005286"/>
    </source>
</evidence>
<comment type="caution">
    <text evidence="10">The sequence shown here is derived from an EMBL/GenBank/DDBJ whole genome shotgun (WGS) entry which is preliminary data.</text>
</comment>
<comment type="subcellular location">
    <subcellularLocation>
        <location evidence="1">Cell membrane</location>
        <topology evidence="1">Multi-pass membrane protein</topology>
    </subcellularLocation>
</comment>
<dbReference type="InterPro" id="IPR003593">
    <property type="entry name" value="AAA+_ATPase"/>
</dbReference>
<dbReference type="Gene3D" id="3.40.50.300">
    <property type="entry name" value="P-loop containing nucleotide triphosphate hydrolases"/>
    <property type="match status" value="1"/>
</dbReference>
<dbReference type="InterPro" id="IPR011527">
    <property type="entry name" value="ABC1_TM_dom"/>
</dbReference>
<evidence type="ECO:0000256" key="6">
    <source>
        <dbReference type="ARBA" id="ARBA00023136"/>
    </source>
</evidence>
<evidence type="ECO:0000313" key="10">
    <source>
        <dbReference type="EMBL" id="EGC82093.1"/>
    </source>
</evidence>
<keyword evidence="2 7" id="KW-0812">Transmembrane</keyword>
<name>F0GVM4_9FIRM</name>
<dbReference type="Proteomes" id="UP000005286">
    <property type="component" value="Unassembled WGS sequence"/>
</dbReference>
<evidence type="ECO:0000256" key="4">
    <source>
        <dbReference type="ARBA" id="ARBA00022840"/>
    </source>
</evidence>
<evidence type="ECO:0000256" key="2">
    <source>
        <dbReference type="ARBA" id="ARBA00022692"/>
    </source>
</evidence>
<feature type="domain" description="ABC transmembrane type-1" evidence="9">
    <location>
        <begin position="22"/>
        <end position="303"/>
    </location>
</feature>
<keyword evidence="3" id="KW-0547">Nucleotide-binding</keyword>
<dbReference type="SUPFAM" id="SSF90123">
    <property type="entry name" value="ABC transporter transmembrane region"/>
    <property type="match status" value="1"/>
</dbReference>
<keyword evidence="4 10" id="KW-0067">ATP-binding</keyword>
<dbReference type="SMART" id="SM00382">
    <property type="entry name" value="AAA"/>
    <property type="match status" value="1"/>
</dbReference>
<evidence type="ECO:0000256" key="7">
    <source>
        <dbReference type="SAM" id="Phobius"/>
    </source>
</evidence>
<evidence type="ECO:0000256" key="1">
    <source>
        <dbReference type="ARBA" id="ARBA00004651"/>
    </source>
</evidence>
<dbReference type="PROSITE" id="PS50929">
    <property type="entry name" value="ABC_TM1F"/>
    <property type="match status" value="1"/>
</dbReference>
<dbReference type="RefSeq" id="WP_004834807.1">
    <property type="nucleotide sequence ID" value="NZ_AEXM01000017.1"/>
</dbReference>
<dbReference type="PROSITE" id="PS50893">
    <property type="entry name" value="ABC_TRANSPORTER_2"/>
    <property type="match status" value="1"/>
</dbReference>
<dbReference type="PROSITE" id="PS00211">
    <property type="entry name" value="ABC_TRANSPORTER_1"/>
    <property type="match status" value="1"/>
</dbReference>
<dbReference type="eggNOG" id="COG1132">
    <property type="taxonomic scope" value="Bacteria"/>
</dbReference>
<evidence type="ECO:0000259" key="8">
    <source>
        <dbReference type="PROSITE" id="PS50893"/>
    </source>
</evidence>
<keyword evidence="6 7" id="KW-0472">Membrane</keyword>
<evidence type="ECO:0000256" key="5">
    <source>
        <dbReference type="ARBA" id="ARBA00022989"/>
    </source>
</evidence>
<dbReference type="GO" id="GO:0005524">
    <property type="term" value="F:ATP binding"/>
    <property type="evidence" value="ECO:0007669"/>
    <property type="project" value="UniProtKB-KW"/>
</dbReference>
<dbReference type="GO" id="GO:0140359">
    <property type="term" value="F:ABC-type transporter activity"/>
    <property type="evidence" value="ECO:0007669"/>
    <property type="project" value="InterPro"/>
</dbReference>